<keyword evidence="7" id="KW-1185">Reference proteome</keyword>
<evidence type="ECO:0000256" key="2">
    <source>
        <dbReference type="ARBA" id="ARBA00023015"/>
    </source>
</evidence>
<dbReference type="InterPro" id="IPR000847">
    <property type="entry name" value="LysR_HTH_N"/>
</dbReference>
<comment type="caution">
    <text evidence="6">The sequence shown here is derived from an EMBL/GenBank/DDBJ whole genome shotgun (WGS) entry which is preliminary data.</text>
</comment>
<dbReference type="Pfam" id="PF00126">
    <property type="entry name" value="HTH_1"/>
    <property type="match status" value="1"/>
</dbReference>
<sequence length="292" mass="33322">MEMKWLHTFISAAKHENFRKASEELFISQPSVSIHIKLIEEELSCKLFNKKGRNILLTEEGKRFLPHAVSMIDQYDKSLLEIHRMKQGYSQSLNLGISPLIADTIMPFVLKQFMNAFPAVEISVQIIESLAIESAVHKGEVDIGLSCLQIQNADLICRLLYEDPVIFVAPHDGRDSETAPPLDVLELLADYHLITHNHPDYWDKLLRTIRTKAAGLKTMTVSQVHVTKRFIVEGLGVSFLPSSTVRRELMEGRLLEVPCTGFQMPTAKTFAVLKYEHSLEKKFLEFLSQYRI</sequence>
<dbReference type="Pfam" id="PF03466">
    <property type="entry name" value="LysR_substrate"/>
    <property type="match status" value="1"/>
</dbReference>
<dbReference type="InterPro" id="IPR036390">
    <property type="entry name" value="WH_DNA-bd_sf"/>
</dbReference>
<reference evidence="6 7" key="1">
    <citation type="submission" date="2018-10" db="EMBL/GenBank/DDBJ databases">
        <title>Falsibacillus sp. genome draft.</title>
        <authorList>
            <person name="Shi S."/>
        </authorList>
    </citation>
    <scope>NUCLEOTIDE SEQUENCE [LARGE SCALE GENOMIC DNA]</scope>
    <source>
        <strain evidence="6 7">GY 10110</strain>
    </source>
</reference>
<dbReference type="InterPro" id="IPR036388">
    <property type="entry name" value="WH-like_DNA-bd_sf"/>
</dbReference>
<dbReference type="RefSeq" id="WP_121680574.1">
    <property type="nucleotide sequence ID" value="NZ_RCVZ01000006.1"/>
</dbReference>
<dbReference type="PRINTS" id="PR00039">
    <property type="entry name" value="HTHLYSR"/>
</dbReference>
<dbReference type="SUPFAM" id="SSF46785">
    <property type="entry name" value="Winged helix' DNA-binding domain"/>
    <property type="match status" value="1"/>
</dbReference>
<dbReference type="GO" id="GO:0003700">
    <property type="term" value="F:DNA-binding transcription factor activity"/>
    <property type="evidence" value="ECO:0007669"/>
    <property type="project" value="InterPro"/>
</dbReference>
<dbReference type="PANTHER" id="PTHR30126">
    <property type="entry name" value="HTH-TYPE TRANSCRIPTIONAL REGULATOR"/>
    <property type="match status" value="1"/>
</dbReference>
<gene>
    <name evidence="6" type="ORF">D9X91_10515</name>
</gene>
<keyword evidence="2" id="KW-0805">Transcription regulation</keyword>
<dbReference type="AlphaFoldDB" id="A0A3L7JZ99"/>
<dbReference type="GO" id="GO:0000976">
    <property type="term" value="F:transcription cis-regulatory region binding"/>
    <property type="evidence" value="ECO:0007669"/>
    <property type="project" value="TreeGrafter"/>
</dbReference>
<evidence type="ECO:0000313" key="7">
    <source>
        <dbReference type="Proteomes" id="UP000276770"/>
    </source>
</evidence>
<proteinExistence type="inferred from homology"/>
<keyword evidence="3" id="KW-0238">DNA-binding</keyword>
<feature type="domain" description="HTH lysR-type" evidence="5">
    <location>
        <begin position="1"/>
        <end position="58"/>
    </location>
</feature>
<accession>A0A3L7JZ99</accession>
<dbReference type="PROSITE" id="PS50931">
    <property type="entry name" value="HTH_LYSR"/>
    <property type="match status" value="1"/>
</dbReference>
<organism evidence="6 7">
    <name type="scientific">Falsibacillus albus</name>
    <dbReference type="NCBI Taxonomy" id="2478915"/>
    <lineage>
        <taxon>Bacteria</taxon>
        <taxon>Bacillati</taxon>
        <taxon>Bacillota</taxon>
        <taxon>Bacilli</taxon>
        <taxon>Bacillales</taxon>
        <taxon>Bacillaceae</taxon>
        <taxon>Falsibacillus</taxon>
    </lineage>
</organism>
<evidence type="ECO:0000256" key="4">
    <source>
        <dbReference type="ARBA" id="ARBA00023163"/>
    </source>
</evidence>
<evidence type="ECO:0000256" key="1">
    <source>
        <dbReference type="ARBA" id="ARBA00009437"/>
    </source>
</evidence>
<dbReference type="EMBL" id="RCVZ01000006">
    <property type="protein sequence ID" value="RLQ95459.1"/>
    <property type="molecule type" value="Genomic_DNA"/>
</dbReference>
<evidence type="ECO:0000313" key="6">
    <source>
        <dbReference type="EMBL" id="RLQ95459.1"/>
    </source>
</evidence>
<dbReference type="CDD" id="cd05466">
    <property type="entry name" value="PBP2_LTTR_substrate"/>
    <property type="match status" value="1"/>
</dbReference>
<name>A0A3L7JZ99_9BACI</name>
<dbReference type="FunFam" id="1.10.10.10:FF:000001">
    <property type="entry name" value="LysR family transcriptional regulator"/>
    <property type="match status" value="1"/>
</dbReference>
<evidence type="ECO:0000256" key="3">
    <source>
        <dbReference type="ARBA" id="ARBA00023125"/>
    </source>
</evidence>
<dbReference type="InterPro" id="IPR005119">
    <property type="entry name" value="LysR_subst-bd"/>
</dbReference>
<keyword evidence="4" id="KW-0804">Transcription</keyword>
<dbReference type="Gene3D" id="3.40.190.290">
    <property type="match status" value="1"/>
</dbReference>
<comment type="similarity">
    <text evidence="1">Belongs to the LysR transcriptional regulatory family.</text>
</comment>
<dbReference type="Gene3D" id="1.10.10.10">
    <property type="entry name" value="Winged helix-like DNA-binding domain superfamily/Winged helix DNA-binding domain"/>
    <property type="match status" value="1"/>
</dbReference>
<evidence type="ECO:0000259" key="5">
    <source>
        <dbReference type="PROSITE" id="PS50931"/>
    </source>
</evidence>
<dbReference type="Proteomes" id="UP000276770">
    <property type="component" value="Unassembled WGS sequence"/>
</dbReference>
<dbReference type="OrthoDB" id="9803735at2"/>
<dbReference type="PANTHER" id="PTHR30126:SF64">
    <property type="entry name" value="HTH-TYPE TRANSCRIPTIONAL REGULATOR CITR"/>
    <property type="match status" value="1"/>
</dbReference>
<protein>
    <submittedName>
        <fullName evidence="6">LysR family transcriptional regulator</fullName>
    </submittedName>
</protein>
<dbReference type="SUPFAM" id="SSF53850">
    <property type="entry name" value="Periplasmic binding protein-like II"/>
    <property type="match status" value="1"/>
</dbReference>